<evidence type="ECO:0000259" key="9">
    <source>
        <dbReference type="PROSITE" id="PS51880"/>
    </source>
</evidence>
<feature type="domain" description="TGS" evidence="9">
    <location>
        <begin position="371"/>
        <end position="454"/>
    </location>
</feature>
<evidence type="ECO:0000313" key="10">
    <source>
        <dbReference type="EMBL" id="KAL3765429.1"/>
    </source>
</evidence>
<evidence type="ECO:0000256" key="2">
    <source>
        <dbReference type="ARBA" id="ARBA00022723"/>
    </source>
</evidence>
<dbReference type="EMBL" id="JALLBG020000096">
    <property type="protein sequence ID" value="KAL3765429.1"/>
    <property type="molecule type" value="Genomic_DNA"/>
</dbReference>
<dbReference type="Gene3D" id="3.10.20.30">
    <property type="match status" value="1"/>
</dbReference>
<gene>
    <name evidence="10" type="ORF">ACHAWU_002347</name>
</gene>
<proteinExistence type="inferred from homology"/>
<feature type="compositionally biased region" description="Acidic residues" evidence="7">
    <location>
        <begin position="1"/>
        <end position="10"/>
    </location>
</feature>
<dbReference type="AlphaFoldDB" id="A0ABD3MNE5"/>
<accession>A0ABD3MNE5</accession>
<dbReference type="PROSITE" id="PS51880">
    <property type="entry name" value="TGS"/>
    <property type="match status" value="1"/>
</dbReference>
<dbReference type="NCBIfam" id="TIGR00092">
    <property type="entry name" value="redox-regulated ATPase YchF"/>
    <property type="match status" value="1"/>
</dbReference>
<keyword evidence="2" id="KW-0479">Metal-binding</keyword>
<evidence type="ECO:0000313" key="11">
    <source>
        <dbReference type="Proteomes" id="UP001530293"/>
    </source>
</evidence>
<evidence type="ECO:0000256" key="3">
    <source>
        <dbReference type="ARBA" id="ARBA00022741"/>
    </source>
</evidence>
<dbReference type="InterPro" id="IPR004095">
    <property type="entry name" value="TGS"/>
</dbReference>
<keyword evidence="5" id="KW-0378">Hydrolase</keyword>
<reference evidence="10 11" key="1">
    <citation type="submission" date="2024-10" db="EMBL/GenBank/DDBJ databases">
        <title>Updated reference genomes for cyclostephanoid diatoms.</title>
        <authorList>
            <person name="Roberts W.R."/>
            <person name="Alverson A.J."/>
        </authorList>
    </citation>
    <scope>NUCLEOTIDE SEQUENCE [LARGE SCALE GENOMIC DNA]</scope>
    <source>
        <strain evidence="10 11">AJA232-27</strain>
    </source>
</reference>
<dbReference type="InterPro" id="IPR041706">
    <property type="entry name" value="YchF_N"/>
</dbReference>
<evidence type="ECO:0000256" key="7">
    <source>
        <dbReference type="SAM" id="MobiDB-lite"/>
    </source>
</evidence>
<dbReference type="Pfam" id="PF06071">
    <property type="entry name" value="YchF-GTPase_C"/>
    <property type="match status" value="1"/>
</dbReference>
<dbReference type="PANTHER" id="PTHR23305:SF18">
    <property type="entry name" value="OBG-TYPE G DOMAIN-CONTAINING PROTEIN"/>
    <property type="match status" value="1"/>
</dbReference>
<dbReference type="InterPro" id="IPR012675">
    <property type="entry name" value="Beta-grasp_dom_sf"/>
</dbReference>
<dbReference type="FunFam" id="1.10.150.300:FF:000001">
    <property type="entry name" value="Ribosome-binding ATPase YchF"/>
    <property type="match status" value="1"/>
</dbReference>
<dbReference type="InterPro" id="IPR027417">
    <property type="entry name" value="P-loop_NTPase"/>
</dbReference>
<keyword evidence="4 5" id="KW-0067">ATP-binding</keyword>
<evidence type="ECO:0000259" key="8">
    <source>
        <dbReference type="PROSITE" id="PS51710"/>
    </source>
</evidence>
<protein>
    <recommendedName>
        <fullName evidence="5">Obg-like ATPase 1</fullName>
    </recommendedName>
</protein>
<keyword evidence="11" id="KW-1185">Reference proteome</keyword>
<feature type="coiled-coil region" evidence="6">
    <location>
        <begin position="224"/>
        <end position="251"/>
    </location>
</feature>
<dbReference type="CDD" id="cd04867">
    <property type="entry name" value="TGS_YchF_OLA1"/>
    <property type="match status" value="1"/>
</dbReference>
<dbReference type="FunFam" id="3.10.20.30:FF:000001">
    <property type="entry name" value="Ribosome-binding ATPase YchF"/>
    <property type="match status" value="1"/>
</dbReference>
<dbReference type="InterPro" id="IPR012676">
    <property type="entry name" value="TGS-like"/>
</dbReference>
<dbReference type="PROSITE" id="PS51710">
    <property type="entry name" value="G_OBG"/>
    <property type="match status" value="1"/>
</dbReference>
<dbReference type="GO" id="GO:0046872">
    <property type="term" value="F:metal ion binding"/>
    <property type="evidence" value="ECO:0007669"/>
    <property type="project" value="UniProtKB-KW"/>
</dbReference>
<dbReference type="GO" id="GO:0016887">
    <property type="term" value="F:ATP hydrolysis activity"/>
    <property type="evidence" value="ECO:0007669"/>
    <property type="project" value="UniProtKB-UniRule"/>
</dbReference>
<dbReference type="InterPro" id="IPR031167">
    <property type="entry name" value="G_OBG"/>
</dbReference>
<evidence type="ECO:0000256" key="6">
    <source>
        <dbReference type="SAM" id="Coils"/>
    </source>
</evidence>
<comment type="function">
    <text evidence="5">Hydrolyzes ATP, and can also hydrolyze GTP with lower efficiency. Has lower affinity for GTP.</text>
</comment>
<dbReference type="Proteomes" id="UP001530293">
    <property type="component" value="Unassembled WGS sequence"/>
</dbReference>
<dbReference type="GO" id="GO:0043023">
    <property type="term" value="F:ribosomal large subunit binding"/>
    <property type="evidence" value="ECO:0007669"/>
    <property type="project" value="UniProtKB-UniRule"/>
</dbReference>
<comment type="subcellular location">
    <subcellularLocation>
        <location evidence="5">Cytoplasm</location>
    </subcellularLocation>
</comment>
<evidence type="ECO:0000256" key="4">
    <source>
        <dbReference type="ARBA" id="ARBA00022840"/>
    </source>
</evidence>
<dbReference type="InterPro" id="IPR013029">
    <property type="entry name" value="YchF_C"/>
</dbReference>
<dbReference type="SUPFAM" id="SSF81271">
    <property type="entry name" value="TGS-like"/>
    <property type="match status" value="1"/>
</dbReference>
<comment type="subunit">
    <text evidence="5">Monomer.</text>
</comment>
<dbReference type="InterPro" id="IPR023192">
    <property type="entry name" value="TGS-like_dom_sf"/>
</dbReference>
<dbReference type="SUPFAM" id="SSF52540">
    <property type="entry name" value="P-loop containing nucleoside triphosphate hydrolases"/>
    <property type="match status" value="1"/>
</dbReference>
<keyword evidence="6" id="KW-0175">Coiled coil</keyword>
<evidence type="ECO:0000256" key="1">
    <source>
        <dbReference type="ARBA" id="ARBA00001946"/>
    </source>
</evidence>
<dbReference type="PRINTS" id="PR00326">
    <property type="entry name" value="GTP1OBG"/>
</dbReference>
<dbReference type="GO" id="GO:0005524">
    <property type="term" value="F:ATP binding"/>
    <property type="evidence" value="ECO:0007669"/>
    <property type="project" value="UniProtKB-UniRule"/>
</dbReference>
<feature type="binding site" evidence="5">
    <location>
        <begin position="105"/>
        <end position="110"/>
    </location>
    <ligand>
        <name>ATP</name>
        <dbReference type="ChEBI" id="CHEBI:30616"/>
    </ligand>
</feature>
<dbReference type="CDD" id="cd01900">
    <property type="entry name" value="YchF"/>
    <property type="match status" value="1"/>
</dbReference>
<feature type="domain" description="OBG-type G" evidence="8">
    <location>
        <begin position="96"/>
        <end position="347"/>
    </location>
</feature>
<dbReference type="PANTHER" id="PTHR23305">
    <property type="entry name" value="OBG GTPASE FAMILY"/>
    <property type="match status" value="1"/>
</dbReference>
<feature type="region of interest" description="Disordered" evidence="7">
    <location>
        <begin position="1"/>
        <end position="34"/>
    </location>
</feature>
<comment type="caution">
    <text evidence="10">The sequence shown here is derived from an EMBL/GenBank/DDBJ whole genome shotgun (WGS) entry which is preliminary data.</text>
</comment>
<sequence>MTDDDDDSDDDARSLQSAPGAGVSNKRLCNPSSDNPQMSSLLFATMTLMLAITTSRVRVSMAFASRSTFTQTMHHRLPAATTSIRSYRSTSLSMKLQTAIVGLPNVGKSTLFNALTETQGAEAANYPFCTIEPNTGIVEVPDPRLDVLVKINESVKAVPTTLEFVDVAGLVKGASDGEGLGNKFLATIRQCDAIVHVVRCFEDENVIHVDGSVNPVRDAELINLELALADLAQVEKRMERVKKERKADSKEGQALEKVAAVLNNNRPARDAELDEEEELAIKSLGLLTRKKMIYAANVADVHLASGNELSNQLHEHAKKEGASMVLVSAQVESELIDLDPADRADFLDSLGVSVDDCGLRRVIREAYNILNLQTYFTSGPTETRAWTIGRGWKAPQAAGVIHGDFERGFIKAETISYQDLVDCGSEAECKKQGKLRLEGKEYVVQEGDVILFRFNV</sequence>
<keyword evidence="3 5" id="KW-0547">Nucleotide-binding</keyword>
<keyword evidence="5" id="KW-0963">Cytoplasm</keyword>
<dbReference type="Gene3D" id="1.10.150.300">
    <property type="entry name" value="TGS-like domain"/>
    <property type="match status" value="1"/>
</dbReference>
<dbReference type="Pfam" id="PF01926">
    <property type="entry name" value="MMR_HSR1"/>
    <property type="match status" value="1"/>
</dbReference>
<dbReference type="Gene3D" id="3.40.50.300">
    <property type="entry name" value="P-loop containing nucleotide triphosphate hydrolases"/>
    <property type="match status" value="1"/>
</dbReference>
<dbReference type="GO" id="GO:0005737">
    <property type="term" value="C:cytoplasm"/>
    <property type="evidence" value="ECO:0007669"/>
    <property type="project" value="UniProtKB-SubCell"/>
</dbReference>
<dbReference type="HAMAP" id="MF_00944">
    <property type="entry name" value="YchF_OLA1_ATPase"/>
    <property type="match status" value="1"/>
</dbReference>
<dbReference type="InterPro" id="IPR006073">
    <property type="entry name" value="GTP-bd"/>
</dbReference>
<comment type="cofactor">
    <cofactor evidence="1">
        <name>Mg(2+)</name>
        <dbReference type="ChEBI" id="CHEBI:18420"/>
    </cofactor>
</comment>
<evidence type="ECO:0000256" key="5">
    <source>
        <dbReference type="HAMAP-Rule" id="MF_03167"/>
    </source>
</evidence>
<dbReference type="InterPro" id="IPR004396">
    <property type="entry name" value="ATPase_YchF/OLA1"/>
</dbReference>
<feature type="binding site" evidence="5">
    <location>
        <position position="298"/>
    </location>
    <ligand>
        <name>ATP</name>
        <dbReference type="ChEBI" id="CHEBI:30616"/>
    </ligand>
</feature>
<organism evidence="10 11">
    <name type="scientific">Discostella pseudostelligera</name>
    <dbReference type="NCBI Taxonomy" id="259834"/>
    <lineage>
        <taxon>Eukaryota</taxon>
        <taxon>Sar</taxon>
        <taxon>Stramenopiles</taxon>
        <taxon>Ochrophyta</taxon>
        <taxon>Bacillariophyta</taxon>
        <taxon>Coscinodiscophyceae</taxon>
        <taxon>Thalassiosirophycidae</taxon>
        <taxon>Stephanodiscales</taxon>
        <taxon>Stephanodiscaceae</taxon>
        <taxon>Discostella</taxon>
    </lineage>
</organism>
<comment type="similarity">
    <text evidence="5">Belongs to the TRAFAC class OBG-HflX-like GTPase superfamily. OBG GTPase family. YchF/OLA1 subfamily.</text>
</comment>
<name>A0ABD3MNE5_9STRA</name>